<evidence type="ECO:0008006" key="3">
    <source>
        <dbReference type="Google" id="ProtNLM"/>
    </source>
</evidence>
<gene>
    <name evidence="1" type="ORF">B7P43_G14272</name>
</gene>
<evidence type="ECO:0000313" key="1">
    <source>
        <dbReference type="EMBL" id="PNF42672.1"/>
    </source>
</evidence>
<organism evidence="1 2">
    <name type="scientific">Cryptotermes secundus</name>
    <dbReference type="NCBI Taxonomy" id="105785"/>
    <lineage>
        <taxon>Eukaryota</taxon>
        <taxon>Metazoa</taxon>
        <taxon>Ecdysozoa</taxon>
        <taxon>Arthropoda</taxon>
        <taxon>Hexapoda</taxon>
        <taxon>Insecta</taxon>
        <taxon>Pterygota</taxon>
        <taxon>Neoptera</taxon>
        <taxon>Polyneoptera</taxon>
        <taxon>Dictyoptera</taxon>
        <taxon>Blattodea</taxon>
        <taxon>Blattoidea</taxon>
        <taxon>Termitoidae</taxon>
        <taxon>Kalotermitidae</taxon>
        <taxon>Cryptotermitinae</taxon>
        <taxon>Cryptotermes</taxon>
    </lineage>
</organism>
<feature type="non-terminal residue" evidence="1">
    <location>
        <position position="1"/>
    </location>
</feature>
<reference evidence="1 2" key="1">
    <citation type="submission" date="2017-12" db="EMBL/GenBank/DDBJ databases">
        <title>Hemimetabolous genomes reveal molecular basis of termite eusociality.</title>
        <authorList>
            <person name="Harrison M.C."/>
            <person name="Jongepier E."/>
            <person name="Robertson H.M."/>
            <person name="Arning N."/>
            <person name="Bitard-Feildel T."/>
            <person name="Chao H."/>
            <person name="Childers C.P."/>
            <person name="Dinh H."/>
            <person name="Doddapaneni H."/>
            <person name="Dugan S."/>
            <person name="Gowin J."/>
            <person name="Greiner C."/>
            <person name="Han Y."/>
            <person name="Hu H."/>
            <person name="Hughes D.S.T."/>
            <person name="Huylmans A.-K."/>
            <person name="Kemena C."/>
            <person name="Kremer L.P.M."/>
            <person name="Lee S.L."/>
            <person name="Lopez-Ezquerra A."/>
            <person name="Mallet L."/>
            <person name="Monroy-Kuhn J.M."/>
            <person name="Moser A."/>
            <person name="Murali S.C."/>
            <person name="Muzny D.M."/>
            <person name="Otani S."/>
            <person name="Piulachs M.-D."/>
            <person name="Poelchau M."/>
            <person name="Qu J."/>
            <person name="Schaub F."/>
            <person name="Wada-Katsumata A."/>
            <person name="Worley K.C."/>
            <person name="Xie Q."/>
            <person name="Ylla G."/>
            <person name="Poulsen M."/>
            <person name="Gibbs R.A."/>
            <person name="Schal C."/>
            <person name="Richards S."/>
            <person name="Belles X."/>
            <person name="Korb J."/>
            <person name="Bornberg-Bauer E."/>
        </authorList>
    </citation>
    <scope>NUCLEOTIDE SEQUENCE [LARGE SCALE GENOMIC DNA]</scope>
    <source>
        <tissue evidence="1">Whole body</tissue>
    </source>
</reference>
<dbReference type="AlphaFoldDB" id="A0A2J7RPB9"/>
<evidence type="ECO:0000313" key="2">
    <source>
        <dbReference type="Proteomes" id="UP000235965"/>
    </source>
</evidence>
<comment type="caution">
    <text evidence="1">The sequence shown here is derived from an EMBL/GenBank/DDBJ whole genome shotgun (WGS) entry which is preliminary data.</text>
</comment>
<keyword evidence="2" id="KW-1185">Reference proteome</keyword>
<accession>A0A2J7RPB9</accession>
<dbReference type="InParanoid" id="A0A2J7RPB9"/>
<dbReference type="Proteomes" id="UP000235965">
    <property type="component" value="Unassembled WGS sequence"/>
</dbReference>
<protein>
    <recommendedName>
        <fullName evidence="3">Reverse transcriptase domain-containing protein</fullName>
    </recommendedName>
</protein>
<name>A0A2J7RPB9_9NEOP</name>
<proteinExistence type="predicted"/>
<dbReference type="EMBL" id="NEVH01001362">
    <property type="protein sequence ID" value="PNF42672.1"/>
    <property type="molecule type" value="Genomic_DNA"/>
</dbReference>
<sequence length="104" mass="12437">KMDMRFGIWNVRSMYRAGSPRAVTEEISKYVKSMMLPHRNIHKFTWISPGGKTHDQIVCIRQTLEKKLEYNETVYQLFIDFRKTYDSVRWEVLYVGESNGNRKT</sequence>